<reference evidence="1 2" key="1">
    <citation type="submission" date="2017-04" db="EMBL/GenBank/DDBJ databases">
        <authorList>
            <person name="Afonso C.L."/>
            <person name="Miller P.J."/>
            <person name="Scott M.A."/>
            <person name="Spackman E."/>
            <person name="Goraichik I."/>
            <person name="Dimitrov K.M."/>
            <person name="Suarez D.L."/>
            <person name="Swayne D.E."/>
        </authorList>
    </citation>
    <scope>NUCLEOTIDE SEQUENCE [LARGE SCALE GENOMIC DNA]</scope>
    <source>
        <strain evidence="1 2">N3/975</strain>
    </source>
</reference>
<keyword evidence="2" id="KW-1185">Reference proteome</keyword>
<dbReference type="AlphaFoldDB" id="A0A1X7HFA8"/>
<gene>
    <name evidence="1" type="ORF">SAMN05661091_3015</name>
</gene>
<sequence length="58" mass="6654">MFVTSKNSMYEKMVHVTLARRTVHVYTPLDGKFVDQGSIITDVGVSATWMEQNFHIVH</sequence>
<dbReference type="Proteomes" id="UP000192940">
    <property type="component" value="Chromosome I"/>
</dbReference>
<evidence type="ECO:0000313" key="1">
    <source>
        <dbReference type="EMBL" id="SMF85482.1"/>
    </source>
</evidence>
<organism evidence="1 2">
    <name type="scientific">Paenibacillus uliginis N3/975</name>
    <dbReference type="NCBI Taxonomy" id="1313296"/>
    <lineage>
        <taxon>Bacteria</taxon>
        <taxon>Bacillati</taxon>
        <taxon>Bacillota</taxon>
        <taxon>Bacilli</taxon>
        <taxon>Bacillales</taxon>
        <taxon>Paenibacillaceae</taxon>
        <taxon>Paenibacillus</taxon>
    </lineage>
</organism>
<proteinExistence type="predicted"/>
<accession>A0A1X7HFA8</accession>
<name>A0A1X7HFA8_9BACL</name>
<evidence type="ECO:0000313" key="2">
    <source>
        <dbReference type="Proteomes" id="UP000192940"/>
    </source>
</evidence>
<protein>
    <submittedName>
        <fullName evidence="1">Uncharacterized protein</fullName>
    </submittedName>
</protein>
<dbReference type="EMBL" id="LT840184">
    <property type="protein sequence ID" value="SMF85482.1"/>
    <property type="molecule type" value="Genomic_DNA"/>
</dbReference>